<dbReference type="PROSITE" id="PS00760">
    <property type="entry name" value="SPASE_I_2"/>
    <property type="match status" value="1"/>
</dbReference>
<dbReference type="GO" id="GO:0009003">
    <property type="term" value="F:signal peptidase activity"/>
    <property type="evidence" value="ECO:0007669"/>
    <property type="project" value="UniProtKB-EC"/>
</dbReference>
<dbReference type="CDD" id="cd06530">
    <property type="entry name" value="S26_SPase_I"/>
    <property type="match status" value="1"/>
</dbReference>
<dbReference type="InterPro" id="IPR036286">
    <property type="entry name" value="LexA/Signal_pep-like_sf"/>
</dbReference>
<evidence type="ECO:0000259" key="7">
    <source>
        <dbReference type="Pfam" id="PF10502"/>
    </source>
</evidence>
<comment type="similarity">
    <text evidence="2 6">Belongs to the peptidase S26 family.</text>
</comment>
<dbReference type="PANTHER" id="PTHR43390">
    <property type="entry name" value="SIGNAL PEPTIDASE I"/>
    <property type="match status" value="1"/>
</dbReference>
<dbReference type="Gene3D" id="2.10.109.10">
    <property type="entry name" value="Umud Fragment, subunit A"/>
    <property type="match status" value="1"/>
</dbReference>
<accession>A0A1F4UYK0</accession>
<evidence type="ECO:0000256" key="5">
    <source>
        <dbReference type="PIRSR" id="PIRSR600223-1"/>
    </source>
</evidence>
<feature type="active site" evidence="5">
    <location>
        <position position="45"/>
    </location>
</feature>
<dbReference type="GO" id="GO:0006465">
    <property type="term" value="P:signal peptide processing"/>
    <property type="evidence" value="ECO:0007669"/>
    <property type="project" value="InterPro"/>
</dbReference>
<comment type="caution">
    <text evidence="8">The sequence shown here is derived from an EMBL/GenBank/DDBJ whole genome shotgun (WGS) entry which is preliminary data.</text>
</comment>
<organism evidence="8 9">
    <name type="scientific">candidate division WWE3 bacterium RBG_16_37_10</name>
    <dbReference type="NCBI Taxonomy" id="1802610"/>
    <lineage>
        <taxon>Bacteria</taxon>
        <taxon>Katanobacteria</taxon>
    </lineage>
</organism>
<evidence type="ECO:0000313" key="9">
    <source>
        <dbReference type="Proteomes" id="UP000177371"/>
    </source>
</evidence>
<dbReference type="InterPro" id="IPR019758">
    <property type="entry name" value="Pept_S26A_signal_pept_1_CS"/>
</dbReference>
<keyword evidence="4 6" id="KW-0378">Hydrolase</keyword>
<proteinExistence type="inferred from homology"/>
<dbReference type="SUPFAM" id="SSF51306">
    <property type="entry name" value="LexA/Signal peptidase"/>
    <property type="match status" value="1"/>
</dbReference>
<dbReference type="InterPro" id="IPR019533">
    <property type="entry name" value="Peptidase_S26"/>
</dbReference>
<sequence length="187" mass="21262">MKESGKFSKFKSFFIELLETFLTTLIVLFIIYATVAMPEQVVGASMEPNFHTGERILVEKLTKHFKSFERGDVVVLNPPGNESSDYIKRIIGIPGDIVKVFDCQVYISTDGKKYVLDETYLPKGTCTTEGPRLKEGRSIKIEENEYLVLGDNRARSSDSRYFGLVEANSILGRVIFRFWPLDKLGFI</sequence>
<evidence type="ECO:0000256" key="4">
    <source>
        <dbReference type="ARBA" id="ARBA00022801"/>
    </source>
</evidence>
<protein>
    <recommendedName>
        <fullName evidence="3 6">Signal peptidase I</fullName>
        <ecNumber evidence="3 6">3.4.21.89</ecNumber>
    </recommendedName>
</protein>
<dbReference type="PRINTS" id="PR00727">
    <property type="entry name" value="LEADERPTASE"/>
</dbReference>
<dbReference type="Pfam" id="PF10502">
    <property type="entry name" value="Peptidase_S26"/>
    <property type="match status" value="1"/>
</dbReference>
<dbReference type="EC" id="3.4.21.89" evidence="3 6"/>
<dbReference type="AlphaFoldDB" id="A0A1F4UYK0"/>
<reference evidence="8 9" key="1">
    <citation type="journal article" date="2016" name="Nat. Commun.">
        <title>Thousands of microbial genomes shed light on interconnected biogeochemical processes in an aquifer system.</title>
        <authorList>
            <person name="Anantharaman K."/>
            <person name="Brown C.T."/>
            <person name="Hug L.A."/>
            <person name="Sharon I."/>
            <person name="Castelle C.J."/>
            <person name="Probst A.J."/>
            <person name="Thomas B.C."/>
            <person name="Singh A."/>
            <person name="Wilkins M.J."/>
            <person name="Karaoz U."/>
            <person name="Brodie E.L."/>
            <person name="Williams K.H."/>
            <person name="Hubbard S.S."/>
            <person name="Banfield J.F."/>
        </authorList>
    </citation>
    <scope>NUCLEOTIDE SEQUENCE [LARGE SCALE GENOMIC DNA]</scope>
</reference>
<dbReference type="PROSITE" id="PS00761">
    <property type="entry name" value="SPASE_I_3"/>
    <property type="match status" value="1"/>
</dbReference>
<comment type="subcellular location">
    <subcellularLocation>
        <location evidence="6">Membrane</location>
        <topology evidence="6">Single-pass type II membrane protein</topology>
    </subcellularLocation>
</comment>
<keyword evidence="6" id="KW-1133">Transmembrane helix</keyword>
<dbReference type="InterPro" id="IPR019757">
    <property type="entry name" value="Pept_S26A_signal_pept_1_Lys-AS"/>
</dbReference>
<evidence type="ECO:0000313" key="8">
    <source>
        <dbReference type="EMBL" id="OGC49293.1"/>
    </source>
</evidence>
<dbReference type="PANTHER" id="PTHR43390:SF1">
    <property type="entry name" value="CHLOROPLAST PROCESSING PEPTIDASE"/>
    <property type="match status" value="1"/>
</dbReference>
<dbReference type="InterPro" id="IPR000223">
    <property type="entry name" value="Pept_S26A_signal_pept_1"/>
</dbReference>
<feature type="active site" evidence="5">
    <location>
        <position position="88"/>
    </location>
</feature>
<keyword evidence="6" id="KW-0645">Protease</keyword>
<dbReference type="NCBIfam" id="TIGR02227">
    <property type="entry name" value="sigpep_I_bact"/>
    <property type="match status" value="1"/>
</dbReference>
<evidence type="ECO:0000256" key="2">
    <source>
        <dbReference type="ARBA" id="ARBA00009370"/>
    </source>
</evidence>
<keyword evidence="6" id="KW-0472">Membrane</keyword>
<dbReference type="GO" id="GO:0016020">
    <property type="term" value="C:membrane"/>
    <property type="evidence" value="ECO:0007669"/>
    <property type="project" value="UniProtKB-SubCell"/>
</dbReference>
<feature type="transmembrane region" description="Helical" evidence="6">
    <location>
        <begin position="12"/>
        <end position="35"/>
    </location>
</feature>
<dbReference type="EMBL" id="MEUT01000053">
    <property type="protein sequence ID" value="OGC49293.1"/>
    <property type="molecule type" value="Genomic_DNA"/>
</dbReference>
<name>A0A1F4UYK0_UNCKA</name>
<dbReference type="GO" id="GO:0004252">
    <property type="term" value="F:serine-type endopeptidase activity"/>
    <property type="evidence" value="ECO:0007669"/>
    <property type="project" value="InterPro"/>
</dbReference>
<feature type="domain" description="Peptidase S26" evidence="7">
    <location>
        <begin position="15"/>
        <end position="179"/>
    </location>
</feature>
<dbReference type="STRING" id="1802610.A2W32_04605"/>
<evidence type="ECO:0000256" key="1">
    <source>
        <dbReference type="ARBA" id="ARBA00000677"/>
    </source>
</evidence>
<evidence type="ECO:0000256" key="3">
    <source>
        <dbReference type="ARBA" id="ARBA00013208"/>
    </source>
</evidence>
<gene>
    <name evidence="8" type="ORF">A2W32_04605</name>
</gene>
<dbReference type="Proteomes" id="UP000177371">
    <property type="component" value="Unassembled WGS sequence"/>
</dbReference>
<evidence type="ECO:0000256" key="6">
    <source>
        <dbReference type="RuleBase" id="RU362042"/>
    </source>
</evidence>
<comment type="catalytic activity">
    <reaction evidence="1 6">
        <text>Cleavage of hydrophobic, N-terminal signal or leader sequences from secreted and periplasmic proteins.</text>
        <dbReference type="EC" id="3.4.21.89"/>
    </reaction>
</comment>
<keyword evidence="6" id="KW-0812">Transmembrane</keyword>